<evidence type="ECO:0000259" key="3">
    <source>
        <dbReference type="PROSITE" id="PS50157"/>
    </source>
</evidence>
<dbReference type="Gene3D" id="3.30.160.60">
    <property type="entry name" value="Classic Zinc Finger"/>
    <property type="match status" value="1"/>
</dbReference>
<keyword evidence="1" id="KW-0862">Zinc</keyword>
<dbReference type="RefSeq" id="XP_033445173.1">
    <property type="nucleotide sequence ID" value="XM_033590218.1"/>
</dbReference>
<dbReference type="OrthoDB" id="2687452at2759"/>
<evidence type="ECO:0000256" key="1">
    <source>
        <dbReference type="PROSITE-ProRule" id="PRU00042"/>
    </source>
</evidence>
<feature type="domain" description="C2H2-type" evidence="3">
    <location>
        <begin position="149"/>
        <end position="179"/>
    </location>
</feature>
<gene>
    <name evidence="4" type="ORF">M421DRAFT_401230</name>
</gene>
<evidence type="ECO:0000313" key="4">
    <source>
        <dbReference type="EMBL" id="KAF1924921.1"/>
    </source>
</evidence>
<proteinExistence type="predicted"/>
<dbReference type="GO" id="GO:0008270">
    <property type="term" value="F:zinc ion binding"/>
    <property type="evidence" value="ECO:0007669"/>
    <property type="project" value="UniProtKB-KW"/>
</dbReference>
<dbReference type="Proteomes" id="UP000800082">
    <property type="component" value="Unassembled WGS sequence"/>
</dbReference>
<keyword evidence="1" id="KW-0863">Zinc-finger</keyword>
<evidence type="ECO:0000313" key="5">
    <source>
        <dbReference type="Proteomes" id="UP000800082"/>
    </source>
</evidence>
<organism evidence="4 5">
    <name type="scientific">Didymella exigua CBS 183.55</name>
    <dbReference type="NCBI Taxonomy" id="1150837"/>
    <lineage>
        <taxon>Eukaryota</taxon>
        <taxon>Fungi</taxon>
        <taxon>Dikarya</taxon>
        <taxon>Ascomycota</taxon>
        <taxon>Pezizomycotina</taxon>
        <taxon>Dothideomycetes</taxon>
        <taxon>Pleosporomycetidae</taxon>
        <taxon>Pleosporales</taxon>
        <taxon>Pleosporineae</taxon>
        <taxon>Didymellaceae</taxon>
        <taxon>Didymella</taxon>
    </lineage>
</organism>
<dbReference type="EMBL" id="ML978989">
    <property type="protein sequence ID" value="KAF1924921.1"/>
    <property type="molecule type" value="Genomic_DNA"/>
</dbReference>
<dbReference type="PROSITE" id="PS00028">
    <property type="entry name" value="ZINC_FINGER_C2H2_1"/>
    <property type="match status" value="2"/>
</dbReference>
<dbReference type="PROSITE" id="PS50157">
    <property type="entry name" value="ZINC_FINGER_C2H2_2"/>
    <property type="match status" value="1"/>
</dbReference>
<feature type="region of interest" description="Disordered" evidence="2">
    <location>
        <begin position="175"/>
        <end position="194"/>
    </location>
</feature>
<dbReference type="InterPro" id="IPR013087">
    <property type="entry name" value="Znf_C2H2_type"/>
</dbReference>
<dbReference type="AlphaFoldDB" id="A0A6A5R9N0"/>
<dbReference type="GeneID" id="54347879"/>
<sequence length="194" mass="22102">MDHDQYRYSSQSMGGINQQLFRSYFANAPSEHVPNHGQWEDPIPVEKWPLQQDFLIDINIQGINDPHGYFPGLLWQSGLNHGQQVPPNFSTPTVQALDPGAAQQMPITVEVEVRQLDDGVFFCSLGCNATYSRICDCRRHLKKHNGPFFHCNQRGCGMYFYRHDKLRAHMQQCHGVAIPPPGNRRRQRSSAAGQ</sequence>
<name>A0A6A5R9N0_9PLEO</name>
<keyword evidence="1" id="KW-0479">Metal-binding</keyword>
<dbReference type="SMART" id="SM00355">
    <property type="entry name" value="ZnF_C2H2"/>
    <property type="match status" value="2"/>
</dbReference>
<accession>A0A6A5R9N0</accession>
<evidence type="ECO:0000256" key="2">
    <source>
        <dbReference type="SAM" id="MobiDB-lite"/>
    </source>
</evidence>
<keyword evidence="5" id="KW-1185">Reference proteome</keyword>
<protein>
    <recommendedName>
        <fullName evidence="3">C2H2-type domain-containing protein</fullName>
    </recommendedName>
</protein>
<reference evidence="4" key="1">
    <citation type="journal article" date="2020" name="Stud. Mycol.">
        <title>101 Dothideomycetes genomes: a test case for predicting lifestyles and emergence of pathogens.</title>
        <authorList>
            <person name="Haridas S."/>
            <person name="Albert R."/>
            <person name="Binder M."/>
            <person name="Bloem J."/>
            <person name="Labutti K."/>
            <person name="Salamov A."/>
            <person name="Andreopoulos B."/>
            <person name="Baker S."/>
            <person name="Barry K."/>
            <person name="Bills G."/>
            <person name="Bluhm B."/>
            <person name="Cannon C."/>
            <person name="Castanera R."/>
            <person name="Culley D."/>
            <person name="Daum C."/>
            <person name="Ezra D."/>
            <person name="Gonzalez J."/>
            <person name="Henrissat B."/>
            <person name="Kuo A."/>
            <person name="Liang C."/>
            <person name="Lipzen A."/>
            <person name="Lutzoni F."/>
            <person name="Magnuson J."/>
            <person name="Mondo S."/>
            <person name="Nolan M."/>
            <person name="Ohm R."/>
            <person name="Pangilinan J."/>
            <person name="Park H.-J."/>
            <person name="Ramirez L."/>
            <person name="Alfaro M."/>
            <person name="Sun H."/>
            <person name="Tritt A."/>
            <person name="Yoshinaga Y."/>
            <person name="Zwiers L.-H."/>
            <person name="Turgeon B."/>
            <person name="Goodwin S."/>
            <person name="Spatafora J."/>
            <person name="Crous P."/>
            <person name="Grigoriev I."/>
        </authorList>
    </citation>
    <scope>NUCLEOTIDE SEQUENCE</scope>
    <source>
        <strain evidence="4">CBS 183.55</strain>
    </source>
</reference>